<dbReference type="OrthoDB" id="3251668at2759"/>
<dbReference type="SUPFAM" id="SSF57701">
    <property type="entry name" value="Zn2/Cys6 DNA-binding domain"/>
    <property type="match status" value="1"/>
</dbReference>
<accession>A5DG30</accession>
<dbReference type="AlphaFoldDB" id="A5DG30"/>
<dbReference type="Proteomes" id="UP000001997">
    <property type="component" value="Unassembled WGS sequence"/>
</dbReference>
<name>A5DG30_PICGU</name>
<evidence type="ECO:0000313" key="3">
    <source>
        <dbReference type="Proteomes" id="UP000001997"/>
    </source>
</evidence>
<dbReference type="PANTHER" id="PTHR47657">
    <property type="entry name" value="STEROL REGULATORY ELEMENT-BINDING PROTEIN ECM22"/>
    <property type="match status" value="1"/>
</dbReference>
<dbReference type="Gene3D" id="4.10.240.10">
    <property type="entry name" value="Zn(2)-C6 fungal-type DNA-binding domain"/>
    <property type="match status" value="1"/>
</dbReference>
<reference evidence="2 3" key="1">
    <citation type="journal article" date="2009" name="Nature">
        <title>Evolution of pathogenicity and sexual reproduction in eight Candida genomes.</title>
        <authorList>
            <person name="Butler G."/>
            <person name="Rasmussen M.D."/>
            <person name="Lin M.F."/>
            <person name="Santos M.A."/>
            <person name="Sakthikumar S."/>
            <person name="Munro C.A."/>
            <person name="Rheinbay E."/>
            <person name="Grabherr M."/>
            <person name="Forche A."/>
            <person name="Reedy J.L."/>
            <person name="Agrafioti I."/>
            <person name="Arnaud M.B."/>
            <person name="Bates S."/>
            <person name="Brown A.J."/>
            <person name="Brunke S."/>
            <person name="Costanzo M.C."/>
            <person name="Fitzpatrick D.A."/>
            <person name="de Groot P.W."/>
            <person name="Harris D."/>
            <person name="Hoyer L.L."/>
            <person name="Hube B."/>
            <person name="Klis F.M."/>
            <person name="Kodira C."/>
            <person name="Lennard N."/>
            <person name="Logue M.E."/>
            <person name="Martin R."/>
            <person name="Neiman A.M."/>
            <person name="Nikolaou E."/>
            <person name="Quail M.A."/>
            <person name="Quinn J."/>
            <person name="Santos M.C."/>
            <person name="Schmitzberger F.F."/>
            <person name="Sherlock G."/>
            <person name="Shah P."/>
            <person name="Silverstein K.A."/>
            <person name="Skrzypek M.S."/>
            <person name="Soll D."/>
            <person name="Staggs R."/>
            <person name="Stansfield I."/>
            <person name="Stumpf M.P."/>
            <person name="Sudbery P.E."/>
            <person name="Srikantha T."/>
            <person name="Zeng Q."/>
            <person name="Berman J."/>
            <person name="Berriman M."/>
            <person name="Heitman J."/>
            <person name="Gow N.A."/>
            <person name="Lorenz M.C."/>
            <person name="Birren B.W."/>
            <person name="Kellis M."/>
            <person name="Cuomo C.A."/>
        </authorList>
    </citation>
    <scope>NUCLEOTIDE SEQUENCE [LARGE SCALE GENOMIC DNA]</scope>
    <source>
        <strain evidence="3">ATCC 6260 / CBS 566 / DSM 6381 / JCM 1539 / NBRC 10279 / NRRL Y-324</strain>
    </source>
</reference>
<keyword evidence="3" id="KW-1185">Reference proteome</keyword>
<dbReference type="STRING" id="294746.A5DG30"/>
<dbReference type="InParanoid" id="A5DG30"/>
<dbReference type="CDD" id="cd00067">
    <property type="entry name" value="GAL4"/>
    <property type="match status" value="1"/>
</dbReference>
<dbReference type="SMART" id="SM00066">
    <property type="entry name" value="GAL4"/>
    <property type="match status" value="1"/>
</dbReference>
<sequence length="425" mass="48184">MAITRSKRGCFTCRARRKKCDEKRPMCSGCHRNFLVCNWPNYQNQTLSQFRKSEAAASNGKVVLVYKDSRGGIDAQGKTRKVLTRQFLRTLIPEPNHNKAQEDLDQQLKTSLPLQLIVECVDAILVSNENTSQNRLYEETLNALRVEFSNCNAKGSEDWSLNAINLSMIQEYFLDAPRISEILRHLQASLHILCTRIMSNDVTFLLRLNADSFVFYSGMATLCCSETEILMMPNPFESEKIFEPLFENAKPPHDFNSNPILGDAYDALILSNQASYLLRSNTQQRICLATVLLRKVNCLIRMAANNHLHLYIHYCTKIVLLKIIHRTISVKDRQIQQANEQLLHSLQNAKKSEVKLLGLWPGIVCAACITAPSDTDLLLELCDQSEVCGITVETSEKLKSSLKRIWSENMGLGVLDNLAFLKTLL</sequence>
<gene>
    <name evidence="2" type="ORF">PGUG_02231</name>
</gene>
<dbReference type="InterPro" id="IPR001138">
    <property type="entry name" value="Zn2Cys6_DnaBD"/>
</dbReference>
<dbReference type="GeneID" id="5128012"/>
<dbReference type="OMA" id="IFRICAD"/>
<dbReference type="PANTHER" id="PTHR47657:SF7">
    <property type="entry name" value="STEROL REGULATORY ELEMENT-BINDING PROTEIN ECM22"/>
    <property type="match status" value="1"/>
</dbReference>
<feature type="domain" description="Zn(2)-C6 fungal-type" evidence="1">
    <location>
        <begin position="9"/>
        <end position="39"/>
    </location>
</feature>
<evidence type="ECO:0000259" key="1">
    <source>
        <dbReference type="PROSITE" id="PS50048"/>
    </source>
</evidence>
<dbReference type="RefSeq" id="XP_001486560.2">
    <property type="nucleotide sequence ID" value="XM_001486510.1"/>
</dbReference>
<dbReference type="eggNOG" id="ENOG502QWIS">
    <property type="taxonomic scope" value="Eukaryota"/>
</dbReference>
<dbReference type="PROSITE" id="PS50048">
    <property type="entry name" value="ZN2_CY6_FUNGAL_2"/>
    <property type="match status" value="1"/>
</dbReference>
<dbReference type="PROSITE" id="PS00463">
    <property type="entry name" value="ZN2_CY6_FUNGAL_1"/>
    <property type="match status" value="1"/>
</dbReference>
<dbReference type="EMBL" id="CH408156">
    <property type="protein sequence ID" value="EDK38133.2"/>
    <property type="molecule type" value="Genomic_DNA"/>
</dbReference>
<dbReference type="VEuPathDB" id="FungiDB:PGUG_02231"/>
<dbReference type="GO" id="GO:0008270">
    <property type="term" value="F:zinc ion binding"/>
    <property type="evidence" value="ECO:0007669"/>
    <property type="project" value="InterPro"/>
</dbReference>
<dbReference type="InterPro" id="IPR036864">
    <property type="entry name" value="Zn2-C6_fun-type_DNA-bd_sf"/>
</dbReference>
<dbReference type="GO" id="GO:0000981">
    <property type="term" value="F:DNA-binding transcription factor activity, RNA polymerase II-specific"/>
    <property type="evidence" value="ECO:0007669"/>
    <property type="project" value="InterPro"/>
</dbReference>
<dbReference type="InterPro" id="IPR052400">
    <property type="entry name" value="Zn2-C6_fungal_TF"/>
</dbReference>
<dbReference type="KEGG" id="pgu:PGUG_02231"/>
<organism evidence="2 3">
    <name type="scientific">Meyerozyma guilliermondii (strain ATCC 6260 / CBS 566 / DSM 6381 / JCM 1539 / NBRC 10279 / NRRL Y-324)</name>
    <name type="common">Yeast</name>
    <name type="synonym">Candida guilliermondii</name>
    <dbReference type="NCBI Taxonomy" id="294746"/>
    <lineage>
        <taxon>Eukaryota</taxon>
        <taxon>Fungi</taxon>
        <taxon>Dikarya</taxon>
        <taxon>Ascomycota</taxon>
        <taxon>Saccharomycotina</taxon>
        <taxon>Pichiomycetes</taxon>
        <taxon>Debaryomycetaceae</taxon>
        <taxon>Meyerozyma</taxon>
    </lineage>
</organism>
<dbReference type="HOGENOM" id="CLU_645755_0_0_1"/>
<proteinExistence type="predicted"/>
<protein>
    <recommendedName>
        <fullName evidence="1">Zn(2)-C6 fungal-type domain-containing protein</fullName>
    </recommendedName>
</protein>
<evidence type="ECO:0000313" key="2">
    <source>
        <dbReference type="EMBL" id="EDK38133.2"/>
    </source>
</evidence>
<dbReference type="Pfam" id="PF00172">
    <property type="entry name" value="Zn_clus"/>
    <property type="match status" value="1"/>
</dbReference>